<dbReference type="Pfam" id="PF13673">
    <property type="entry name" value="Acetyltransf_10"/>
    <property type="match status" value="1"/>
</dbReference>
<reference evidence="2 3" key="1">
    <citation type="submission" date="2024-02" db="EMBL/GenBank/DDBJ databases">
        <authorList>
            <person name="Saticioglu I.B."/>
        </authorList>
    </citation>
    <scope>NUCLEOTIDE SEQUENCE [LARGE SCALE GENOMIC DNA]</scope>
    <source>
        <strain evidence="2 3">Mu-86</strain>
    </source>
</reference>
<organism evidence="2 3">
    <name type="scientific">Microbacterium marmarense</name>
    <dbReference type="NCBI Taxonomy" id="3122051"/>
    <lineage>
        <taxon>Bacteria</taxon>
        <taxon>Bacillati</taxon>
        <taxon>Actinomycetota</taxon>
        <taxon>Actinomycetes</taxon>
        <taxon>Micrococcales</taxon>
        <taxon>Microbacteriaceae</taxon>
        <taxon>Microbacterium</taxon>
    </lineage>
</organism>
<evidence type="ECO:0000313" key="3">
    <source>
        <dbReference type="Proteomes" id="UP001368654"/>
    </source>
</evidence>
<gene>
    <name evidence="2" type="ORF">WDU96_07965</name>
</gene>
<proteinExistence type="predicted"/>
<dbReference type="PROSITE" id="PS51186">
    <property type="entry name" value="GNAT"/>
    <property type="match status" value="1"/>
</dbReference>
<dbReference type="SUPFAM" id="SSF55729">
    <property type="entry name" value="Acyl-CoA N-acyltransferases (Nat)"/>
    <property type="match status" value="1"/>
</dbReference>
<dbReference type="Gene3D" id="3.40.630.30">
    <property type="match status" value="1"/>
</dbReference>
<dbReference type="InterPro" id="IPR000182">
    <property type="entry name" value="GNAT_dom"/>
</dbReference>
<dbReference type="InterPro" id="IPR016181">
    <property type="entry name" value="Acyl_CoA_acyltransferase"/>
</dbReference>
<dbReference type="EC" id="2.3.1.-" evidence="2"/>
<name>A0ABU8LTE9_9MICO</name>
<feature type="domain" description="N-acetyltransferase" evidence="1">
    <location>
        <begin position="14"/>
        <end position="155"/>
    </location>
</feature>
<dbReference type="GO" id="GO:0016746">
    <property type="term" value="F:acyltransferase activity"/>
    <property type="evidence" value="ECO:0007669"/>
    <property type="project" value="UniProtKB-KW"/>
</dbReference>
<comment type="caution">
    <text evidence="2">The sequence shown here is derived from an EMBL/GenBank/DDBJ whole genome shotgun (WGS) entry which is preliminary data.</text>
</comment>
<dbReference type="Proteomes" id="UP001368654">
    <property type="component" value="Unassembled WGS sequence"/>
</dbReference>
<dbReference type="EMBL" id="JBBDGL010000002">
    <property type="protein sequence ID" value="MEJ1155533.1"/>
    <property type="molecule type" value="Genomic_DNA"/>
</dbReference>
<accession>A0ABU8LTE9</accession>
<dbReference type="CDD" id="cd04301">
    <property type="entry name" value="NAT_SF"/>
    <property type="match status" value="1"/>
</dbReference>
<evidence type="ECO:0000313" key="2">
    <source>
        <dbReference type="EMBL" id="MEJ1155533.1"/>
    </source>
</evidence>
<sequence length="157" mass="17484">MAYRRMVPIAIHCAPVADIDPQTLYRILWLRVSVFVVEQQAAYAELDGRDIEPGAELAWIEDSDQVVSTLRILCEPTEMRIGRVATSPGARGLGHSARLMRLAIGRCAELRPTAPILLDAQTHLSEWYGRFGFAQSGEPFVEDDIPHIPMRRAGTSD</sequence>
<protein>
    <submittedName>
        <fullName evidence="2">GNAT family N-acetyltransferase</fullName>
        <ecNumber evidence="2">2.3.1.-</ecNumber>
    </submittedName>
</protein>
<keyword evidence="2" id="KW-0012">Acyltransferase</keyword>
<evidence type="ECO:0000259" key="1">
    <source>
        <dbReference type="PROSITE" id="PS51186"/>
    </source>
</evidence>
<keyword evidence="3" id="KW-1185">Reference proteome</keyword>
<keyword evidence="2" id="KW-0808">Transferase</keyword>